<dbReference type="EMBL" id="EU365892">
    <property type="protein sequence ID" value="ABY55221.1"/>
    <property type="molecule type" value="Genomic_DNA"/>
</dbReference>
<dbReference type="CTD" id="4535"/>
<dbReference type="GO" id="GO:0008137">
    <property type="term" value="F:NADH dehydrogenase (ubiquinone) activity"/>
    <property type="evidence" value="ECO:0007669"/>
    <property type="project" value="UniProtKB-EC"/>
</dbReference>
<comment type="subcellular location">
    <subcellularLocation>
        <location evidence="1">Membrane</location>
        <topology evidence="1">Multi-pass membrane protein</topology>
    </subcellularLocation>
    <subcellularLocation>
        <location evidence="7">Mitochondrion inner membrane</location>
        <topology evidence="7">Multi-pass membrane protein</topology>
    </subcellularLocation>
</comment>
<evidence type="ECO:0000256" key="8">
    <source>
        <dbReference type="RuleBase" id="RU000473"/>
    </source>
</evidence>
<evidence type="ECO:0000256" key="2">
    <source>
        <dbReference type="ARBA" id="ARBA00010535"/>
    </source>
</evidence>
<dbReference type="GO" id="GO:0005743">
    <property type="term" value="C:mitochondrial inner membrane"/>
    <property type="evidence" value="ECO:0007669"/>
    <property type="project" value="UniProtKB-SubCell"/>
</dbReference>
<geneLocation type="mitochondrion" evidence="10"/>
<dbReference type="RefSeq" id="YP_002456336.1">
    <property type="nucleotide sequence ID" value="NC_011820.2"/>
</dbReference>
<dbReference type="InterPro" id="IPR018086">
    <property type="entry name" value="NADH_UbQ_OxRdtase_su1_CS"/>
</dbReference>
<dbReference type="GO" id="GO:0003954">
    <property type="term" value="F:NADH dehydrogenase activity"/>
    <property type="evidence" value="ECO:0007669"/>
    <property type="project" value="TreeGrafter"/>
</dbReference>
<dbReference type="Pfam" id="PF00146">
    <property type="entry name" value="NADHdh"/>
    <property type="match status" value="1"/>
</dbReference>
<evidence type="ECO:0000256" key="9">
    <source>
        <dbReference type="SAM" id="Phobius"/>
    </source>
</evidence>
<keyword evidence="8" id="KW-0830">Ubiquinone</keyword>
<comment type="catalytic activity">
    <reaction evidence="8">
        <text>a ubiquinone + NADH + 5 H(+)(in) = a ubiquinol + NAD(+) + 4 H(+)(out)</text>
        <dbReference type="Rhea" id="RHEA:29091"/>
        <dbReference type="Rhea" id="RHEA-COMP:9565"/>
        <dbReference type="Rhea" id="RHEA-COMP:9566"/>
        <dbReference type="ChEBI" id="CHEBI:15378"/>
        <dbReference type="ChEBI" id="CHEBI:16389"/>
        <dbReference type="ChEBI" id="CHEBI:17976"/>
        <dbReference type="ChEBI" id="CHEBI:57540"/>
        <dbReference type="ChEBI" id="CHEBI:57945"/>
        <dbReference type="EC" id="7.1.1.2"/>
    </reaction>
</comment>
<keyword evidence="7" id="KW-0520">NAD</keyword>
<dbReference type="PROSITE" id="PS00667">
    <property type="entry name" value="COMPLEX1_ND1_1"/>
    <property type="match status" value="1"/>
</dbReference>
<dbReference type="InterPro" id="IPR001694">
    <property type="entry name" value="NADH_UbQ_OxRdtase_su1/FPO"/>
</dbReference>
<dbReference type="GeneID" id="7256446"/>
<feature type="transmembrane region" description="Helical" evidence="9">
    <location>
        <begin position="284"/>
        <end position="305"/>
    </location>
</feature>
<feature type="transmembrane region" description="Helical" evidence="9">
    <location>
        <begin position="224"/>
        <end position="248"/>
    </location>
</feature>
<gene>
    <name evidence="10" type="primary">ND1</name>
</gene>
<evidence type="ECO:0000256" key="5">
    <source>
        <dbReference type="ARBA" id="ARBA00022989"/>
    </source>
</evidence>
<proteinExistence type="inferred from homology"/>
<dbReference type="GO" id="GO:0009060">
    <property type="term" value="P:aerobic respiration"/>
    <property type="evidence" value="ECO:0007669"/>
    <property type="project" value="TreeGrafter"/>
</dbReference>
<evidence type="ECO:0000256" key="6">
    <source>
        <dbReference type="ARBA" id="ARBA00023136"/>
    </source>
</evidence>
<dbReference type="HAMAP" id="MF_01350">
    <property type="entry name" value="NDH1_NuoH"/>
    <property type="match status" value="1"/>
</dbReference>
<evidence type="ECO:0000256" key="4">
    <source>
        <dbReference type="ARBA" id="ARBA00022692"/>
    </source>
</evidence>
<name>C4MEF3_9BILA</name>
<dbReference type="PROSITE" id="PS00668">
    <property type="entry name" value="COMPLEX1_ND1_2"/>
    <property type="match status" value="1"/>
</dbReference>
<feature type="transmembrane region" description="Helical" evidence="9">
    <location>
        <begin position="175"/>
        <end position="192"/>
    </location>
</feature>
<feature type="transmembrane region" description="Helical" evidence="9">
    <location>
        <begin position="106"/>
        <end position="128"/>
    </location>
</feature>
<keyword evidence="5 9" id="KW-1133">Transmembrane helix</keyword>
<feature type="transmembrane region" description="Helical" evidence="9">
    <location>
        <begin position="75"/>
        <end position="94"/>
    </location>
</feature>
<dbReference type="PANTHER" id="PTHR11432">
    <property type="entry name" value="NADH DEHYDROGENASE SUBUNIT 1"/>
    <property type="match status" value="1"/>
</dbReference>
<dbReference type="EC" id="7.1.1.2" evidence="8"/>
<evidence type="ECO:0000256" key="3">
    <source>
        <dbReference type="ARBA" id="ARBA00021009"/>
    </source>
</evidence>
<sequence>MLTMTSIMLKTLLTLLLVTLGVGFYTLMERKVLAYIQLRKGPNKVGLSGLPQPLADAMKLFTKESINISNSNKPVYFIAPIMAIMIMYMTWNIYTSIFSISMFKLGILFFLAISSLNVFAILLSGWASNSKYSLIGAIRAIAQTISYEISMALILMSVLMLALTFNLKEMKSTQIMWFSMVMLPLMVMWMISCLAETNRAPFDLAEGESELVSGFNIEYGGGKFALLFIAEYGSILFMSMLTACLFMGGLSETTGILNLLKLMLITFVFLWVRGSYPRMRYDMLMSLTWKTFLSTSLAFVFIMMIQW</sequence>
<evidence type="ECO:0000256" key="1">
    <source>
        <dbReference type="ARBA" id="ARBA00004141"/>
    </source>
</evidence>
<reference evidence="10" key="1">
    <citation type="journal article" date="2009" name="Gene">
        <title>The complete mitochondrial genome of Watersipora subtorquata (Bryozoa, Gymnolaemata, Ctenostomata) with phylogenetic consideration of Bryozoa.</title>
        <authorList>
            <person name="Sun M."/>
            <person name="Wu Z."/>
            <person name="Shen X."/>
            <person name="Ren J."/>
            <person name="Liu X."/>
            <person name="Liu H."/>
            <person name="Liu B."/>
        </authorList>
    </citation>
    <scope>NUCLEOTIDE SEQUENCE</scope>
</reference>
<keyword evidence="6 9" id="KW-0472">Membrane</keyword>
<evidence type="ECO:0000256" key="7">
    <source>
        <dbReference type="RuleBase" id="RU000471"/>
    </source>
</evidence>
<feature type="transmembrane region" description="Helical" evidence="9">
    <location>
        <begin position="140"/>
        <end position="163"/>
    </location>
</feature>
<organism evidence="10">
    <name type="scientific">Watersipora subtorquata</name>
    <dbReference type="NCBI Taxonomy" id="193294"/>
    <lineage>
        <taxon>Eukaryota</taxon>
        <taxon>Metazoa</taxon>
        <taxon>Spiralia</taxon>
        <taxon>Lophotrochozoa</taxon>
        <taxon>Bryozoa</taxon>
        <taxon>Gymnolaemata</taxon>
        <taxon>Cheilostomatida</taxon>
        <taxon>Flustrina</taxon>
        <taxon>Smittinoidea</taxon>
        <taxon>Watersiporidae</taxon>
        <taxon>Watersipora</taxon>
    </lineage>
</organism>
<evidence type="ECO:0000313" key="10">
    <source>
        <dbReference type="EMBL" id="ABY55221.1"/>
    </source>
</evidence>
<protein>
    <recommendedName>
        <fullName evidence="3 8">NADH-ubiquinone oxidoreductase chain 1</fullName>
        <ecNumber evidence="8">7.1.1.2</ecNumber>
    </recommendedName>
</protein>
<keyword evidence="4 7" id="KW-0812">Transmembrane</keyword>
<accession>C4MEF3</accession>
<comment type="similarity">
    <text evidence="2 7">Belongs to the complex I subunit 1 family.</text>
</comment>
<dbReference type="PANTHER" id="PTHR11432:SF3">
    <property type="entry name" value="NADH-UBIQUINONE OXIDOREDUCTASE CHAIN 1"/>
    <property type="match status" value="1"/>
</dbReference>
<keyword evidence="8 10" id="KW-0496">Mitochondrion</keyword>
<feature type="transmembrane region" description="Helical" evidence="9">
    <location>
        <begin position="255"/>
        <end position="272"/>
    </location>
</feature>
<dbReference type="AlphaFoldDB" id="C4MEF3"/>